<dbReference type="Proteomes" id="UP001187192">
    <property type="component" value="Unassembled WGS sequence"/>
</dbReference>
<dbReference type="AlphaFoldDB" id="A0AA88JGM1"/>
<accession>A0AA88JGM1</accession>
<dbReference type="EMBL" id="BTGU01010718">
    <property type="protein sequence ID" value="GMN73774.1"/>
    <property type="molecule type" value="Genomic_DNA"/>
</dbReference>
<protein>
    <submittedName>
        <fullName evidence="2">Uncharacterized protein</fullName>
    </submittedName>
</protein>
<evidence type="ECO:0000256" key="1">
    <source>
        <dbReference type="SAM" id="MobiDB-lite"/>
    </source>
</evidence>
<proteinExistence type="predicted"/>
<gene>
    <name evidence="2" type="ORF">TIFTF001_052240</name>
</gene>
<keyword evidence="3" id="KW-1185">Reference proteome</keyword>
<comment type="caution">
    <text evidence="2">The sequence shown here is derived from an EMBL/GenBank/DDBJ whole genome shotgun (WGS) entry which is preliminary data.</text>
</comment>
<feature type="region of interest" description="Disordered" evidence="1">
    <location>
        <begin position="1"/>
        <end position="25"/>
    </location>
</feature>
<reference evidence="2" key="1">
    <citation type="submission" date="2023-07" db="EMBL/GenBank/DDBJ databases">
        <title>draft genome sequence of fig (Ficus carica).</title>
        <authorList>
            <person name="Takahashi T."/>
            <person name="Nishimura K."/>
        </authorList>
    </citation>
    <scope>NUCLEOTIDE SEQUENCE</scope>
</reference>
<organism evidence="2 3">
    <name type="scientific">Ficus carica</name>
    <name type="common">Common fig</name>
    <dbReference type="NCBI Taxonomy" id="3494"/>
    <lineage>
        <taxon>Eukaryota</taxon>
        <taxon>Viridiplantae</taxon>
        <taxon>Streptophyta</taxon>
        <taxon>Embryophyta</taxon>
        <taxon>Tracheophyta</taxon>
        <taxon>Spermatophyta</taxon>
        <taxon>Magnoliopsida</taxon>
        <taxon>eudicotyledons</taxon>
        <taxon>Gunneridae</taxon>
        <taxon>Pentapetalae</taxon>
        <taxon>rosids</taxon>
        <taxon>fabids</taxon>
        <taxon>Rosales</taxon>
        <taxon>Moraceae</taxon>
        <taxon>Ficeae</taxon>
        <taxon>Ficus</taxon>
    </lineage>
</organism>
<sequence>MSEDSYKAVYGGPFAQDPYEDYKNL</sequence>
<evidence type="ECO:0000313" key="3">
    <source>
        <dbReference type="Proteomes" id="UP001187192"/>
    </source>
</evidence>
<name>A0AA88JGM1_FICCA</name>
<evidence type="ECO:0000313" key="2">
    <source>
        <dbReference type="EMBL" id="GMN73774.1"/>
    </source>
</evidence>